<evidence type="ECO:0000256" key="1">
    <source>
        <dbReference type="SAM" id="SignalP"/>
    </source>
</evidence>
<name>A0A254N7H6_9BURK</name>
<evidence type="ECO:0000313" key="6">
    <source>
        <dbReference type="Proteomes" id="UP000197446"/>
    </source>
</evidence>
<keyword evidence="6" id="KW-1185">Reference proteome</keyword>
<organism evidence="5 6">
    <name type="scientific">Roseateles puraquae</name>
    <dbReference type="NCBI Taxonomy" id="431059"/>
    <lineage>
        <taxon>Bacteria</taxon>
        <taxon>Pseudomonadati</taxon>
        <taxon>Pseudomonadota</taxon>
        <taxon>Betaproteobacteria</taxon>
        <taxon>Burkholderiales</taxon>
        <taxon>Sphaerotilaceae</taxon>
        <taxon>Roseateles</taxon>
    </lineage>
</organism>
<dbReference type="EMBL" id="NISI01000007">
    <property type="protein sequence ID" value="OWR02762.1"/>
    <property type="molecule type" value="Genomic_DNA"/>
</dbReference>
<keyword evidence="1" id="KW-0732">Signal</keyword>
<feature type="domain" description="Glycosyl hydrolase family 95 N-terminal" evidence="2">
    <location>
        <begin position="23"/>
        <end position="74"/>
    </location>
</feature>
<accession>A0A254N7H6</accession>
<dbReference type="AlphaFoldDB" id="A0A254N7H6"/>
<dbReference type="InterPro" id="IPR049053">
    <property type="entry name" value="AFCA-like_C"/>
</dbReference>
<feature type="domain" description="Glycosyl hydrolase family 95 catalytic" evidence="4">
    <location>
        <begin position="237"/>
        <end position="675"/>
    </location>
</feature>
<dbReference type="GO" id="GO:0004560">
    <property type="term" value="F:alpha-L-fucosidase activity"/>
    <property type="evidence" value="ECO:0007669"/>
    <property type="project" value="InterPro"/>
</dbReference>
<proteinExistence type="predicted"/>
<dbReference type="InterPro" id="IPR012341">
    <property type="entry name" value="6hp_glycosidase-like_sf"/>
</dbReference>
<dbReference type="Proteomes" id="UP000197446">
    <property type="component" value="Unassembled WGS sequence"/>
</dbReference>
<evidence type="ECO:0000259" key="4">
    <source>
        <dbReference type="Pfam" id="PF22124"/>
    </source>
</evidence>
<gene>
    <name evidence="5" type="ORF">CDO81_18230</name>
</gene>
<dbReference type="Pfam" id="PF14498">
    <property type="entry name" value="Glyco_hyd_65N_2"/>
    <property type="match status" value="2"/>
</dbReference>
<feature type="domain" description="Glycosyl hydrolase family 95 N-terminal" evidence="2">
    <location>
        <begin position="78"/>
        <end position="218"/>
    </location>
</feature>
<dbReference type="InterPro" id="IPR054363">
    <property type="entry name" value="GH95_cat"/>
</dbReference>
<feature type="domain" description="Alpha fucosidase A-like C-terminal" evidence="3">
    <location>
        <begin position="677"/>
        <end position="728"/>
    </location>
</feature>
<dbReference type="InterPro" id="IPR016518">
    <property type="entry name" value="Alpha-L-fucosidase"/>
</dbReference>
<dbReference type="InterPro" id="IPR008928">
    <property type="entry name" value="6-hairpin_glycosidase_sf"/>
</dbReference>
<protein>
    <submittedName>
        <fullName evidence="5">Glycoside hydrolase family 95</fullName>
    </submittedName>
</protein>
<dbReference type="SUPFAM" id="SSF48208">
    <property type="entry name" value="Six-hairpin glycosidases"/>
    <property type="match status" value="1"/>
</dbReference>
<dbReference type="RefSeq" id="WP_088484651.1">
    <property type="nucleotide sequence ID" value="NZ_NISI01000007.1"/>
</dbReference>
<evidence type="ECO:0000313" key="5">
    <source>
        <dbReference type="EMBL" id="OWR02762.1"/>
    </source>
</evidence>
<dbReference type="Pfam" id="PF21307">
    <property type="entry name" value="Glyco_hydro_95_C"/>
    <property type="match status" value="1"/>
</dbReference>
<dbReference type="PANTHER" id="PTHR31084:SF0">
    <property type="entry name" value="ALPHA-L-FUCOSIDASE 2"/>
    <property type="match status" value="1"/>
</dbReference>
<dbReference type="PANTHER" id="PTHR31084">
    <property type="entry name" value="ALPHA-L-FUCOSIDASE 2"/>
    <property type="match status" value="1"/>
</dbReference>
<evidence type="ECO:0000259" key="3">
    <source>
        <dbReference type="Pfam" id="PF21307"/>
    </source>
</evidence>
<dbReference type="PIRSF" id="PIRSF007663">
    <property type="entry name" value="UCP007663"/>
    <property type="match status" value="1"/>
</dbReference>
<dbReference type="Pfam" id="PF22124">
    <property type="entry name" value="Glyco_hydro_95_cat"/>
    <property type="match status" value="1"/>
</dbReference>
<dbReference type="GO" id="GO:0005975">
    <property type="term" value="P:carbohydrate metabolic process"/>
    <property type="evidence" value="ECO:0007669"/>
    <property type="project" value="InterPro"/>
</dbReference>
<evidence type="ECO:0000259" key="2">
    <source>
        <dbReference type="Pfam" id="PF14498"/>
    </source>
</evidence>
<comment type="caution">
    <text evidence="5">The sequence shown here is derived from an EMBL/GenBank/DDBJ whole genome shotgun (WGS) entry which is preliminary data.</text>
</comment>
<dbReference type="InterPro" id="IPR027414">
    <property type="entry name" value="GH95_N_dom"/>
</dbReference>
<keyword evidence="5" id="KW-0378">Hydrolase</keyword>
<reference evidence="5 6" key="1">
    <citation type="journal article" date="2007" name="Int. J. Syst. Evol. Microbiol.">
        <title>Description of Pelomonas aquatica sp. nov. and Pelomonas puraquae sp. nov., isolated from industrial and haemodialysis water.</title>
        <authorList>
            <person name="Gomila M."/>
            <person name="Bowien B."/>
            <person name="Falsen E."/>
            <person name="Moore E.R."/>
            <person name="Lalucat J."/>
        </authorList>
    </citation>
    <scope>NUCLEOTIDE SEQUENCE [LARGE SCALE GENOMIC DNA]</scope>
    <source>
        <strain evidence="5 6">CCUG 52769</strain>
    </source>
</reference>
<dbReference type="OrthoDB" id="9802600at2"/>
<dbReference type="Gene3D" id="1.50.10.10">
    <property type="match status" value="1"/>
</dbReference>
<feature type="signal peptide" evidence="1">
    <location>
        <begin position="1"/>
        <end position="18"/>
    </location>
</feature>
<sequence length="759" mass="84100">MKRLLLACCLALSPPLQAAEWVLRYAAPAPDAPQGWEQLALPIGNGRLGAMLFGQVARDRLQFNDITLWTGDTQAMGAYQPFGDVVLTLDGAGASVQQYRRELDIARGVNRLRYTQHGVRFTREAVASHPAQVIAWRLTADRPGRYSGSIALTDRHGAALSAAGRTLAAVGQLPNGLAYASQLRVQHEGGRLSQQGTTLRFDGVTALTLVLAAGTSFEDGQPPLPRVQRQAADAPRWPQLLAAHERDVRARLGRVQLDLGASPAERRALTTDARLAAYTRKGGDPELEALYFQFGRYLLLSSSRDTLPANLQGLWNDRLQPPWNSDYHSNINLQMNYWPAEVTNLAESARPFHRFVQRLIPMWRRAVSERAALARLDPSRLPPETPPWDNSVQPPQETFLRADGRPMRGWALRTETNPFGAQSYLWNMTGNAWYARHFWEHYAFTQDRAFLRDVAWPVMKEVGEFWEDRLQPLPDGRLVAPNGWSPEHGPIQHGVAYDQQILWDLFDHLAQAATVLGDTAEHDRAVALRDRLAGPRIGSWGQLLEWLDELKDPVLDTPADTHRHVSHLYALFPGRQISPARTPELAAAARKTLEARGDVSTGWSMAWKMAWWARLRDGDRAYRLLRSLLAEPGAQAARPGAEVHQGGTNPNLFDTHPPFQIDGNFGATAAIAEMLLQSHDGVLDLLPALPAAWPQGSVRGLRARGGFLVDITWAEGRVRSTTVRSVAGAGGGRLRIGDRTLDLHLKPGQARTVRAGELD</sequence>
<feature type="chain" id="PRO_5012919735" evidence="1">
    <location>
        <begin position="19"/>
        <end position="759"/>
    </location>
</feature>